<dbReference type="GO" id="GO:0006281">
    <property type="term" value="P:DNA repair"/>
    <property type="evidence" value="ECO:0007669"/>
    <property type="project" value="UniProtKB-KW"/>
</dbReference>
<name>A0A9D9DKV7_9BACT</name>
<feature type="coiled-coil region" evidence="10">
    <location>
        <begin position="323"/>
        <end position="360"/>
    </location>
</feature>
<dbReference type="InterPro" id="IPR025662">
    <property type="entry name" value="Sigma_54_int_dom_ATP-bd_1"/>
</dbReference>
<dbReference type="NCBIfam" id="TIGR00634">
    <property type="entry name" value="recN"/>
    <property type="match status" value="1"/>
</dbReference>
<keyword evidence="10" id="KW-0175">Coiled coil</keyword>
<comment type="function">
    <text evidence="1 9">May be involved in recombinational repair of damaged DNA.</text>
</comment>
<gene>
    <name evidence="12" type="primary">recN</name>
    <name evidence="12" type="ORF">IAC68_06595</name>
</gene>
<dbReference type="AlphaFoldDB" id="A0A9D9DKV7"/>
<evidence type="ECO:0000256" key="7">
    <source>
        <dbReference type="ARBA" id="ARBA00023204"/>
    </source>
</evidence>
<keyword evidence="5 9" id="KW-0227">DNA damage</keyword>
<comment type="similarity">
    <text evidence="2 9">Belongs to the RecN family.</text>
</comment>
<dbReference type="PANTHER" id="PTHR11059">
    <property type="entry name" value="DNA REPAIR PROTEIN RECN"/>
    <property type="match status" value="1"/>
</dbReference>
<dbReference type="PIRSF" id="PIRSF003128">
    <property type="entry name" value="RecN"/>
    <property type="match status" value="1"/>
</dbReference>
<dbReference type="InterPro" id="IPR003395">
    <property type="entry name" value="RecF/RecN/SMC_N"/>
</dbReference>
<dbReference type="InterPro" id="IPR027417">
    <property type="entry name" value="P-loop_NTPase"/>
</dbReference>
<comment type="caution">
    <text evidence="12">The sequence shown here is derived from an EMBL/GenBank/DDBJ whole genome shotgun (WGS) entry which is preliminary data.</text>
</comment>
<evidence type="ECO:0000256" key="10">
    <source>
        <dbReference type="SAM" id="Coils"/>
    </source>
</evidence>
<evidence type="ECO:0000256" key="3">
    <source>
        <dbReference type="ARBA" id="ARBA00021315"/>
    </source>
</evidence>
<reference evidence="12" key="1">
    <citation type="submission" date="2020-10" db="EMBL/GenBank/DDBJ databases">
        <authorList>
            <person name="Gilroy R."/>
        </authorList>
    </citation>
    <scope>NUCLEOTIDE SEQUENCE</scope>
    <source>
        <strain evidence="12">15467</strain>
    </source>
</reference>
<dbReference type="Gene3D" id="3.40.50.300">
    <property type="entry name" value="P-loop containing nucleotide triphosphate hydrolases"/>
    <property type="match status" value="2"/>
</dbReference>
<sequence length="549" mass="59652">MLKRLTIDNYALINHLDIAFPDGLVIITGETGAGKSILLGALSLLLGAKADVSAIGDKARNCVVEGEFDISGLNIDLGDIPSIGSSLIFRRVIAPSGRSRSFINDEPASAGALSALSSHLVDIHAQHNHLLLSEENYQISILDYFAGCNEELAGYGKCRAAYEAIERELAATVEKVGKLEGEVEYKQYQFEKIEQAAISDDNELEELKTEYNRLANAGQIAENIYGALSRLRSVPDSVVQNLKEAAQLLRKCYTFVPDLEEIGNRLESCRIECKDIEEELAGRIDSSAVSPEELSRVEQRIDLIEGLLKRFGLSSVKELTDFRDNLKNDIGELSAAQERLQELGREVAVAEGNLKAAADALSAKRREAAPHLCGAILEKLRPLGMPQARFEIEVSDAGKFLPSGADKVNFSFSANAGGVPQNLAKVASGGELSRIMLCLKDIMARYTGMPTMVFDEIDTGVSGSIADKMGEVIDDMGKHMQVFAITHLPQIAVKGKTHLLVYKEVENGRSVTGIRQLDGEARVMEIARMLSGSVLSDAAIENARFLLNT</sequence>
<dbReference type="GO" id="GO:0006310">
    <property type="term" value="P:DNA recombination"/>
    <property type="evidence" value="ECO:0007669"/>
    <property type="project" value="InterPro"/>
</dbReference>
<feature type="domain" description="RecF/RecN/SMC N-terminal" evidence="11">
    <location>
        <begin position="1"/>
        <end position="503"/>
    </location>
</feature>
<accession>A0A9D9DKV7</accession>
<dbReference type="Proteomes" id="UP000823635">
    <property type="component" value="Unassembled WGS sequence"/>
</dbReference>
<keyword evidence="7 9" id="KW-0234">DNA repair</keyword>
<dbReference type="PANTHER" id="PTHR11059:SF0">
    <property type="entry name" value="DNA REPAIR PROTEIN RECN"/>
    <property type="match status" value="1"/>
</dbReference>
<dbReference type="GO" id="GO:0009432">
    <property type="term" value="P:SOS response"/>
    <property type="evidence" value="ECO:0007669"/>
    <property type="project" value="TreeGrafter"/>
</dbReference>
<evidence type="ECO:0000259" key="11">
    <source>
        <dbReference type="Pfam" id="PF02463"/>
    </source>
</evidence>
<organism evidence="12 13">
    <name type="scientific">Candidatus Egerieousia excrementavium</name>
    <dbReference type="NCBI Taxonomy" id="2840778"/>
    <lineage>
        <taxon>Bacteria</taxon>
        <taxon>Pseudomonadati</taxon>
        <taxon>Bacteroidota</taxon>
        <taxon>Bacteroidia</taxon>
        <taxon>Bacteroidales</taxon>
        <taxon>Candidatus Egerieousia</taxon>
    </lineage>
</organism>
<dbReference type="CDD" id="cd03241">
    <property type="entry name" value="ABC_RecN"/>
    <property type="match status" value="1"/>
</dbReference>
<dbReference type="PROSITE" id="PS00675">
    <property type="entry name" value="SIGMA54_INTERACT_1"/>
    <property type="match status" value="1"/>
</dbReference>
<evidence type="ECO:0000256" key="9">
    <source>
        <dbReference type="PIRNR" id="PIRNR003128"/>
    </source>
</evidence>
<evidence type="ECO:0000256" key="6">
    <source>
        <dbReference type="ARBA" id="ARBA00022840"/>
    </source>
</evidence>
<evidence type="ECO:0000256" key="5">
    <source>
        <dbReference type="ARBA" id="ARBA00022763"/>
    </source>
</evidence>
<evidence type="ECO:0000256" key="2">
    <source>
        <dbReference type="ARBA" id="ARBA00009441"/>
    </source>
</evidence>
<dbReference type="InterPro" id="IPR004604">
    <property type="entry name" value="DNA_recomb/repair_RecN"/>
</dbReference>
<evidence type="ECO:0000313" key="13">
    <source>
        <dbReference type="Proteomes" id="UP000823635"/>
    </source>
</evidence>
<proteinExistence type="inferred from homology"/>
<evidence type="ECO:0000256" key="8">
    <source>
        <dbReference type="ARBA" id="ARBA00033408"/>
    </source>
</evidence>
<dbReference type="GO" id="GO:0005524">
    <property type="term" value="F:ATP binding"/>
    <property type="evidence" value="ECO:0007669"/>
    <property type="project" value="UniProtKB-KW"/>
</dbReference>
<feature type="coiled-coil region" evidence="10">
    <location>
        <begin position="162"/>
        <end position="224"/>
    </location>
</feature>
<evidence type="ECO:0000256" key="4">
    <source>
        <dbReference type="ARBA" id="ARBA00022741"/>
    </source>
</evidence>
<reference evidence="12" key="2">
    <citation type="journal article" date="2021" name="PeerJ">
        <title>Extensive microbial diversity within the chicken gut microbiome revealed by metagenomics and culture.</title>
        <authorList>
            <person name="Gilroy R."/>
            <person name="Ravi A."/>
            <person name="Getino M."/>
            <person name="Pursley I."/>
            <person name="Horton D.L."/>
            <person name="Alikhan N.F."/>
            <person name="Baker D."/>
            <person name="Gharbi K."/>
            <person name="Hall N."/>
            <person name="Watson M."/>
            <person name="Adriaenssens E.M."/>
            <person name="Foster-Nyarko E."/>
            <person name="Jarju S."/>
            <person name="Secka A."/>
            <person name="Antonio M."/>
            <person name="Oren A."/>
            <person name="Chaudhuri R.R."/>
            <person name="La Ragione R."/>
            <person name="Hildebrand F."/>
            <person name="Pallen M.J."/>
        </authorList>
    </citation>
    <scope>NUCLEOTIDE SEQUENCE</scope>
    <source>
        <strain evidence="12">15467</strain>
    </source>
</reference>
<evidence type="ECO:0000256" key="1">
    <source>
        <dbReference type="ARBA" id="ARBA00003618"/>
    </source>
</evidence>
<keyword evidence="6" id="KW-0067">ATP-binding</keyword>
<dbReference type="GO" id="GO:0043590">
    <property type="term" value="C:bacterial nucleoid"/>
    <property type="evidence" value="ECO:0007669"/>
    <property type="project" value="TreeGrafter"/>
</dbReference>
<dbReference type="SUPFAM" id="SSF52540">
    <property type="entry name" value="P-loop containing nucleoside triphosphate hydrolases"/>
    <property type="match status" value="1"/>
</dbReference>
<dbReference type="EMBL" id="JADINB010000142">
    <property type="protein sequence ID" value="MBO8429579.1"/>
    <property type="molecule type" value="Genomic_DNA"/>
</dbReference>
<dbReference type="Pfam" id="PF02463">
    <property type="entry name" value="SMC_N"/>
    <property type="match status" value="1"/>
</dbReference>
<evidence type="ECO:0000313" key="12">
    <source>
        <dbReference type="EMBL" id="MBO8429579.1"/>
    </source>
</evidence>
<protein>
    <recommendedName>
        <fullName evidence="3 9">DNA repair protein RecN</fullName>
    </recommendedName>
    <alternativeName>
        <fullName evidence="8 9">Recombination protein N</fullName>
    </alternativeName>
</protein>
<keyword evidence="4" id="KW-0547">Nucleotide-binding</keyword>